<dbReference type="OrthoDB" id="78947at2759"/>
<evidence type="ECO:0000259" key="2">
    <source>
        <dbReference type="Pfam" id="PF06110"/>
    </source>
</evidence>
<dbReference type="InterPro" id="IPR036249">
    <property type="entry name" value="Thioredoxin-like_sf"/>
</dbReference>
<organism evidence="3 4">
    <name type="scientific">Basidiobolus meristosporus CBS 931.73</name>
    <dbReference type="NCBI Taxonomy" id="1314790"/>
    <lineage>
        <taxon>Eukaryota</taxon>
        <taxon>Fungi</taxon>
        <taxon>Fungi incertae sedis</taxon>
        <taxon>Zoopagomycota</taxon>
        <taxon>Entomophthoromycotina</taxon>
        <taxon>Basidiobolomycetes</taxon>
        <taxon>Basidiobolales</taxon>
        <taxon>Basidiobolaceae</taxon>
        <taxon>Basidiobolus</taxon>
    </lineage>
</organism>
<dbReference type="EMBL" id="MCFE01000468">
    <property type="protein sequence ID" value="ORX89168.1"/>
    <property type="molecule type" value="Genomic_DNA"/>
</dbReference>
<dbReference type="PANTHER" id="PTHR12452:SF0">
    <property type="entry name" value="THIOREDOXIN DOMAIN-CONTAINING PROTEIN 17"/>
    <property type="match status" value="1"/>
</dbReference>
<dbReference type="InParanoid" id="A0A1Y1XTV0"/>
<dbReference type="GO" id="GO:0047134">
    <property type="term" value="F:protein-disulfide reductase [NAD(P)H] activity"/>
    <property type="evidence" value="ECO:0007669"/>
    <property type="project" value="InterPro"/>
</dbReference>
<dbReference type="GO" id="GO:0005829">
    <property type="term" value="C:cytosol"/>
    <property type="evidence" value="ECO:0007669"/>
    <property type="project" value="TreeGrafter"/>
</dbReference>
<dbReference type="InterPro" id="IPR010357">
    <property type="entry name" value="TXNDC17_dom"/>
</dbReference>
<dbReference type="InterPro" id="IPR045108">
    <property type="entry name" value="TXNDC17-like"/>
</dbReference>
<protein>
    <submittedName>
        <fullName evidence="3">DUF953-domain-containing protein</fullName>
    </submittedName>
</protein>
<dbReference type="Proteomes" id="UP000193498">
    <property type="component" value="Unassembled WGS sequence"/>
</dbReference>
<dbReference type="SUPFAM" id="SSF52833">
    <property type="entry name" value="Thioredoxin-like"/>
    <property type="match status" value="1"/>
</dbReference>
<comment type="caution">
    <text evidence="3">The sequence shown here is derived from an EMBL/GenBank/DDBJ whole genome shotgun (WGS) entry which is preliminary data.</text>
</comment>
<evidence type="ECO:0000256" key="1">
    <source>
        <dbReference type="ARBA" id="ARBA00008987"/>
    </source>
</evidence>
<reference evidence="3 4" key="1">
    <citation type="submission" date="2016-07" db="EMBL/GenBank/DDBJ databases">
        <title>Pervasive Adenine N6-methylation of Active Genes in Fungi.</title>
        <authorList>
            <consortium name="DOE Joint Genome Institute"/>
            <person name="Mondo S.J."/>
            <person name="Dannebaum R.O."/>
            <person name="Kuo R.C."/>
            <person name="Labutti K."/>
            <person name="Haridas S."/>
            <person name="Kuo A."/>
            <person name="Salamov A."/>
            <person name="Ahrendt S.R."/>
            <person name="Lipzen A."/>
            <person name="Sullivan W."/>
            <person name="Andreopoulos W.B."/>
            <person name="Clum A."/>
            <person name="Lindquist E."/>
            <person name="Daum C."/>
            <person name="Ramamoorthy G.K."/>
            <person name="Gryganskyi A."/>
            <person name="Culley D."/>
            <person name="Magnuson J.K."/>
            <person name="James T.Y."/>
            <person name="O'Malley M.A."/>
            <person name="Stajich J.E."/>
            <person name="Spatafora J.W."/>
            <person name="Visel A."/>
            <person name="Grigoriev I.V."/>
        </authorList>
    </citation>
    <scope>NUCLEOTIDE SEQUENCE [LARGE SCALE GENOMIC DNA]</scope>
    <source>
        <strain evidence="3 4">CBS 931.73</strain>
    </source>
</reference>
<dbReference type="Pfam" id="PF06110">
    <property type="entry name" value="TXD17-like_Trx"/>
    <property type="match status" value="1"/>
</dbReference>
<proteinExistence type="inferred from homology"/>
<dbReference type="STRING" id="1314790.A0A1Y1XTV0"/>
<evidence type="ECO:0000313" key="4">
    <source>
        <dbReference type="Proteomes" id="UP000193498"/>
    </source>
</evidence>
<dbReference type="Gene3D" id="3.40.30.10">
    <property type="entry name" value="Glutaredoxin"/>
    <property type="match status" value="1"/>
</dbReference>
<feature type="domain" description="Thioredoxin" evidence="2">
    <location>
        <begin position="6"/>
        <end position="128"/>
    </location>
</feature>
<comment type="similarity">
    <text evidence="1">Belongs to the thioredoxin family.</text>
</comment>
<dbReference type="AlphaFoldDB" id="A0A1Y1XTV0"/>
<sequence length="131" mass="15034">MRAVRVQNPEEFDQKLGEQLDNNVQHLFVLFFGTEDPATNESWCPDCVIADPAVRRAVSKIPDSVILECPADRQAWKFGSEPHPYKVREDIKLERLPTLMRWGKNGVISRLVEEDCAKPDLLEKFVNEALQ</sequence>
<name>A0A1Y1XTV0_9FUNG</name>
<keyword evidence="4" id="KW-1185">Reference proteome</keyword>
<evidence type="ECO:0000313" key="3">
    <source>
        <dbReference type="EMBL" id="ORX89168.1"/>
    </source>
</evidence>
<gene>
    <name evidence="3" type="ORF">K493DRAFT_289698</name>
</gene>
<accession>A0A1Y1XTV0</accession>
<dbReference type="PANTHER" id="PTHR12452">
    <property type="entry name" value="42-9-9 PROTEIN-RELATED"/>
    <property type="match status" value="1"/>
</dbReference>